<keyword evidence="2" id="KW-0969">Cilium</keyword>
<evidence type="ECO:0000313" key="2">
    <source>
        <dbReference type="EMBL" id="MBA2882670.1"/>
    </source>
</evidence>
<evidence type="ECO:0000313" key="3">
    <source>
        <dbReference type="Proteomes" id="UP000525298"/>
    </source>
</evidence>
<comment type="similarity">
    <text evidence="1">Belongs to the type III secretion exporter family.</text>
</comment>
<keyword evidence="3" id="KW-1185">Reference proteome</keyword>
<dbReference type="Pfam" id="PF01312">
    <property type="entry name" value="Bac_export_2"/>
    <property type="match status" value="1"/>
</dbReference>
<dbReference type="RefSeq" id="WP_181552300.1">
    <property type="nucleotide sequence ID" value="NZ_JACDUS010000011.1"/>
</dbReference>
<dbReference type="GO" id="GO:0009306">
    <property type="term" value="P:protein secretion"/>
    <property type="evidence" value="ECO:0007669"/>
    <property type="project" value="InterPro"/>
</dbReference>
<dbReference type="PANTHER" id="PTHR30531:SF12">
    <property type="entry name" value="FLAGELLAR BIOSYNTHETIC PROTEIN FLHB"/>
    <property type="match status" value="1"/>
</dbReference>
<accession>A0A7W0CBH2</accession>
<keyword evidence="2" id="KW-0966">Cell projection</keyword>
<gene>
    <name evidence="2" type="ORF">HNR65_003024</name>
</gene>
<organism evidence="2 3">
    <name type="scientific">Desulfosalsimonas propionicica</name>
    <dbReference type="NCBI Taxonomy" id="332175"/>
    <lineage>
        <taxon>Bacteria</taxon>
        <taxon>Pseudomonadati</taxon>
        <taxon>Thermodesulfobacteriota</taxon>
        <taxon>Desulfobacteria</taxon>
        <taxon>Desulfobacterales</taxon>
        <taxon>Desulfosalsimonadaceae</taxon>
        <taxon>Desulfosalsimonas</taxon>
    </lineage>
</organism>
<sequence length="94" mass="9961">MTADFGKPRKAVALKYDRDRDNAPVVAAGGQGQVAEKILELGRQAGIAIQADPDLVEVLARVPVGDEIPVELYQAVAEILAFVYGLNKTEGGGR</sequence>
<dbReference type="GO" id="GO:0005886">
    <property type="term" value="C:plasma membrane"/>
    <property type="evidence" value="ECO:0007669"/>
    <property type="project" value="TreeGrafter"/>
</dbReference>
<name>A0A7W0CBH2_9BACT</name>
<dbReference type="PANTHER" id="PTHR30531">
    <property type="entry name" value="FLAGELLAR BIOSYNTHETIC PROTEIN FLHB"/>
    <property type="match status" value="1"/>
</dbReference>
<dbReference type="AlphaFoldDB" id="A0A7W0CBH2"/>
<comment type="caution">
    <text evidence="2">The sequence shown here is derived from an EMBL/GenBank/DDBJ whole genome shotgun (WGS) entry which is preliminary data.</text>
</comment>
<dbReference type="Proteomes" id="UP000525298">
    <property type="component" value="Unassembled WGS sequence"/>
</dbReference>
<reference evidence="2 3" key="1">
    <citation type="submission" date="2020-07" db="EMBL/GenBank/DDBJ databases">
        <title>Genomic Encyclopedia of Type Strains, Phase IV (KMG-IV): sequencing the most valuable type-strain genomes for metagenomic binning, comparative biology and taxonomic classification.</title>
        <authorList>
            <person name="Goeker M."/>
        </authorList>
    </citation>
    <scope>NUCLEOTIDE SEQUENCE [LARGE SCALE GENOMIC DNA]</scope>
    <source>
        <strain evidence="2 3">DSM 17721</strain>
    </source>
</reference>
<dbReference type="InterPro" id="IPR029025">
    <property type="entry name" value="T3SS_substrate_exporter_C"/>
</dbReference>
<protein>
    <submittedName>
        <fullName evidence="2">Flagellar biosynthesis protein</fullName>
    </submittedName>
</protein>
<evidence type="ECO:0000256" key="1">
    <source>
        <dbReference type="ARBA" id="ARBA00010690"/>
    </source>
</evidence>
<proteinExistence type="inferred from homology"/>
<dbReference type="EMBL" id="JACDUS010000011">
    <property type="protein sequence ID" value="MBA2882670.1"/>
    <property type="molecule type" value="Genomic_DNA"/>
</dbReference>
<dbReference type="Gene3D" id="3.40.1690.10">
    <property type="entry name" value="secretion proteins EscU"/>
    <property type="match status" value="1"/>
</dbReference>
<dbReference type="SUPFAM" id="SSF160544">
    <property type="entry name" value="EscU C-terminal domain-like"/>
    <property type="match status" value="1"/>
</dbReference>
<keyword evidence="2" id="KW-0282">Flagellum</keyword>
<dbReference type="InterPro" id="IPR006135">
    <property type="entry name" value="T3SS_substrate_exporter"/>
</dbReference>